<comment type="caution">
    <text evidence="2">The sequence shown here is derived from an EMBL/GenBank/DDBJ whole genome shotgun (WGS) entry which is preliminary data.</text>
</comment>
<dbReference type="GO" id="GO:0016887">
    <property type="term" value="F:ATP hydrolysis activity"/>
    <property type="evidence" value="ECO:0007669"/>
    <property type="project" value="InterPro"/>
</dbReference>
<proteinExistence type="predicted"/>
<organism evidence="2 3">
    <name type="scientific">Trichoderma gamsii</name>
    <dbReference type="NCBI Taxonomy" id="398673"/>
    <lineage>
        <taxon>Eukaryota</taxon>
        <taxon>Fungi</taxon>
        <taxon>Dikarya</taxon>
        <taxon>Ascomycota</taxon>
        <taxon>Pezizomycotina</taxon>
        <taxon>Sordariomycetes</taxon>
        <taxon>Hypocreomycetidae</taxon>
        <taxon>Hypocreales</taxon>
        <taxon>Hypocreaceae</taxon>
        <taxon>Trichoderma</taxon>
    </lineage>
</organism>
<dbReference type="Gene3D" id="3.40.50.300">
    <property type="entry name" value="P-loop containing nucleotide triphosphate hydrolases"/>
    <property type="match status" value="1"/>
</dbReference>
<dbReference type="InterPro" id="IPR027417">
    <property type="entry name" value="P-loop_NTPase"/>
</dbReference>
<dbReference type="Pfam" id="PF23232">
    <property type="entry name" value="AAA_lid_13"/>
    <property type="match status" value="1"/>
</dbReference>
<dbReference type="PANTHER" id="PTHR46411:SF3">
    <property type="entry name" value="AAA+ ATPASE DOMAIN-CONTAINING PROTEIN"/>
    <property type="match status" value="1"/>
</dbReference>
<gene>
    <name evidence="2" type="ORF">TGAM01_v201378</name>
</gene>
<dbReference type="EMBL" id="JPDN02000003">
    <property type="protein sequence ID" value="PON30012.1"/>
    <property type="molecule type" value="Genomic_DNA"/>
</dbReference>
<dbReference type="Pfam" id="PF00004">
    <property type="entry name" value="AAA"/>
    <property type="match status" value="1"/>
</dbReference>
<dbReference type="AlphaFoldDB" id="A0A2P5A0F3"/>
<evidence type="ECO:0000259" key="1">
    <source>
        <dbReference type="SMART" id="SM00382"/>
    </source>
</evidence>
<dbReference type="SMART" id="SM00382">
    <property type="entry name" value="AAA"/>
    <property type="match status" value="1"/>
</dbReference>
<dbReference type="SUPFAM" id="SSF52540">
    <property type="entry name" value="P-loop containing nucleoside triphosphate hydrolases"/>
    <property type="match status" value="1"/>
</dbReference>
<protein>
    <recommendedName>
        <fullName evidence="1">AAA+ ATPase domain-containing protein</fullName>
    </recommendedName>
</protein>
<reference evidence="2 3" key="1">
    <citation type="journal article" date="2016" name="Genome Announc.">
        <title>Draft Whole-Genome Sequence of Trichoderma gamsii T6085, a Promising Biocontrol Agent of Fusarium Head Blight on Wheat.</title>
        <authorList>
            <person name="Baroncelli R."/>
            <person name="Zapparata A."/>
            <person name="Piaggeschi G."/>
            <person name="Sarrocco S."/>
            <person name="Vannacci G."/>
        </authorList>
    </citation>
    <scope>NUCLEOTIDE SEQUENCE [LARGE SCALE GENOMIC DNA]</scope>
    <source>
        <strain evidence="2 3">T6085</strain>
    </source>
</reference>
<evidence type="ECO:0000313" key="2">
    <source>
        <dbReference type="EMBL" id="PON30012.1"/>
    </source>
</evidence>
<sequence length="484" mass="55662">MIWKLFRPGDLVLREDEIGNLWLFVLIQATYSSIVPRNSHTWVGEEKKEANFKTWSLRWNEANGCLERKTTFFRCTKFSGQQPIKTLPVYPIRYQEDIKGENTEQFLAKRGRKWWELIAGPAICQQHSGLAFSKEGRRINEGGEKSRVDGRVVIGDKWKTPANLDFIFGLEDNNIHLVVRESERELFVSDLREPYQWDNLPISTALTDEQAMLCPPVVDCHDLRSKKRLTVSIVNLQPVKWNQDALSQLVLDEKKKKMLEGLVHHHTNRHRRNEKGDLIAGKGQSLVILLYGPPGVGKTLTAESIAEAVRKPLVAMSIGEMVWDETQLQERLQTEFQRAIDWDAVLLLDEADVVLEARSFEDSRIQIGIGFKSMTSDIRAKVWTRLLTLNGRDEMIGPEALRKVQTELSKYELNGRQIRNILNVAEGLAFQEDRQKARLKYSHIKEATKAAAEFQKMLEESKSMMKLEQSVWAPYKDGDDDSIF</sequence>
<dbReference type="STRING" id="398673.A0A2P5A0F3"/>
<dbReference type="Pfam" id="PF22942">
    <property type="entry name" value="DUF7025"/>
    <property type="match status" value="1"/>
</dbReference>
<dbReference type="GeneID" id="29984822"/>
<accession>A0A2P5A0F3</accession>
<dbReference type="InterPro" id="IPR003593">
    <property type="entry name" value="AAA+_ATPase"/>
</dbReference>
<feature type="domain" description="AAA+ ATPase" evidence="1">
    <location>
        <begin position="284"/>
        <end position="412"/>
    </location>
</feature>
<keyword evidence="3" id="KW-1185">Reference proteome</keyword>
<dbReference type="InterPro" id="IPR054289">
    <property type="entry name" value="DUF7025"/>
</dbReference>
<dbReference type="RefSeq" id="XP_018662007.1">
    <property type="nucleotide sequence ID" value="XM_018804739.1"/>
</dbReference>
<evidence type="ECO:0000313" key="3">
    <source>
        <dbReference type="Proteomes" id="UP000054821"/>
    </source>
</evidence>
<name>A0A2P5A0F3_9HYPO</name>
<dbReference type="Proteomes" id="UP000054821">
    <property type="component" value="Unassembled WGS sequence"/>
</dbReference>
<dbReference type="InterPro" id="IPR056599">
    <property type="entry name" value="AAA_lid_fung"/>
</dbReference>
<dbReference type="GO" id="GO:0005524">
    <property type="term" value="F:ATP binding"/>
    <property type="evidence" value="ECO:0007669"/>
    <property type="project" value="InterPro"/>
</dbReference>
<dbReference type="PANTHER" id="PTHR46411">
    <property type="entry name" value="FAMILY ATPASE, PUTATIVE-RELATED"/>
    <property type="match status" value="1"/>
</dbReference>
<dbReference type="InterPro" id="IPR003959">
    <property type="entry name" value="ATPase_AAA_core"/>
</dbReference>